<dbReference type="EMBL" id="QEKV01000002">
    <property type="protein sequence ID" value="PVY95335.1"/>
    <property type="molecule type" value="Genomic_DNA"/>
</dbReference>
<evidence type="ECO:0000259" key="1">
    <source>
        <dbReference type="PROSITE" id="PS51186"/>
    </source>
</evidence>
<name>A0A2U1E614_9FIRM</name>
<dbReference type="Proteomes" id="UP000245793">
    <property type="component" value="Unassembled WGS sequence"/>
</dbReference>
<reference evidence="2 3" key="1">
    <citation type="submission" date="2018-04" db="EMBL/GenBank/DDBJ databases">
        <title>Genomic Encyclopedia of Type Strains, Phase IV (KMG-IV): sequencing the most valuable type-strain genomes for metagenomic binning, comparative biology and taxonomic classification.</title>
        <authorList>
            <person name="Goeker M."/>
        </authorList>
    </citation>
    <scope>NUCLEOTIDE SEQUENCE [LARGE SCALE GENOMIC DNA]</scope>
    <source>
        <strain evidence="2 3">DSM 20705</strain>
    </source>
</reference>
<dbReference type="AlphaFoldDB" id="A0A2U1E614"/>
<dbReference type="PROSITE" id="PS51186">
    <property type="entry name" value="GNAT"/>
    <property type="match status" value="1"/>
</dbReference>
<gene>
    <name evidence="2" type="ORF">C7381_102225</name>
</gene>
<comment type="caution">
    <text evidence="2">The sequence shown here is derived from an EMBL/GenBank/DDBJ whole genome shotgun (WGS) entry which is preliminary data.</text>
</comment>
<dbReference type="Pfam" id="PF00583">
    <property type="entry name" value="Acetyltransf_1"/>
    <property type="match status" value="1"/>
</dbReference>
<dbReference type="GO" id="GO:0016747">
    <property type="term" value="F:acyltransferase activity, transferring groups other than amino-acyl groups"/>
    <property type="evidence" value="ECO:0007669"/>
    <property type="project" value="InterPro"/>
</dbReference>
<evidence type="ECO:0000313" key="3">
    <source>
        <dbReference type="Proteomes" id="UP000245793"/>
    </source>
</evidence>
<accession>A0A2U1E614</accession>
<sequence>MKIRTITREDIPAAMKMINEAKVNMKNMGIDQWQDGSPSTETLEKYVKHENGFINEDLTAFGALVEKDPDYKEYLSGNYVVLHTFVVDQSLRGKGVSDEFFDEILKIAIEKKYEIFGVDTHRDNKAMLAFIKRHDFTNLGDVFIDGIKPRIAFYKKL</sequence>
<keyword evidence="2" id="KW-0808">Transferase</keyword>
<proteinExistence type="predicted"/>
<keyword evidence="3" id="KW-1185">Reference proteome</keyword>
<feature type="domain" description="N-acetyltransferase" evidence="1">
    <location>
        <begin position="1"/>
        <end position="157"/>
    </location>
</feature>
<protein>
    <submittedName>
        <fullName evidence="2">Acetyltransferase (GNAT) family protein</fullName>
    </submittedName>
</protein>
<organism evidence="2 3">
    <name type="scientific">Ezakiella coagulans</name>
    <dbReference type="NCBI Taxonomy" id="46507"/>
    <lineage>
        <taxon>Bacteria</taxon>
        <taxon>Bacillati</taxon>
        <taxon>Bacillota</taxon>
        <taxon>Tissierellia</taxon>
        <taxon>Ezakiella</taxon>
    </lineage>
</organism>
<dbReference type="InterPro" id="IPR000182">
    <property type="entry name" value="GNAT_dom"/>
</dbReference>
<dbReference type="InterPro" id="IPR016181">
    <property type="entry name" value="Acyl_CoA_acyltransferase"/>
</dbReference>
<dbReference type="SUPFAM" id="SSF55729">
    <property type="entry name" value="Acyl-CoA N-acyltransferases (Nat)"/>
    <property type="match status" value="1"/>
</dbReference>
<dbReference type="RefSeq" id="WP_116479779.1">
    <property type="nucleotide sequence ID" value="NZ_QEKV01000002.1"/>
</dbReference>
<dbReference type="Gene3D" id="3.40.630.30">
    <property type="match status" value="1"/>
</dbReference>
<evidence type="ECO:0000313" key="2">
    <source>
        <dbReference type="EMBL" id="PVY95335.1"/>
    </source>
</evidence>